<dbReference type="EMBL" id="AIMC01000043">
    <property type="protein sequence ID" value="EJF74346.1"/>
    <property type="molecule type" value="Genomic_DNA"/>
</dbReference>
<dbReference type="SMART" id="SM00869">
    <property type="entry name" value="Autotransporter"/>
    <property type="match status" value="1"/>
</dbReference>
<evidence type="ECO:0000259" key="2">
    <source>
        <dbReference type="PROSITE" id="PS51208"/>
    </source>
</evidence>
<name>J0PPE7_9HYPH</name>
<dbReference type="InterPro" id="IPR005546">
    <property type="entry name" value="Autotransporte_beta"/>
</dbReference>
<dbReference type="Gene3D" id="2.40.128.130">
    <property type="entry name" value="Autotransporter beta-domain"/>
    <property type="match status" value="1"/>
</dbReference>
<organism evidence="3 4">
    <name type="scientific">Bartonella birtlesii LL-WM9</name>
    <dbReference type="NCBI Taxonomy" id="1094552"/>
    <lineage>
        <taxon>Bacteria</taxon>
        <taxon>Pseudomonadati</taxon>
        <taxon>Pseudomonadota</taxon>
        <taxon>Alphaproteobacteria</taxon>
        <taxon>Hyphomicrobiales</taxon>
        <taxon>Bartonellaceae</taxon>
        <taxon>Bartonella</taxon>
    </lineage>
</organism>
<dbReference type="NCBIfam" id="TIGR01414">
    <property type="entry name" value="autotrans_barl"/>
    <property type="match status" value="1"/>
</dbReference>
<evidence type="ECO:0000313" key="3">
    <source>
        <dbReference type="EMBL" id="EJF74346.1"/>
    </source>
</evidence>
<sequence>MVGCVFYLMGERNYGGIMVTIFTKHLSLCALTTAILFFVQSVNAKDQVDAVVSSEAQAHSSVDGEIQNSPKKTSCVMTAFYRCNDGKKHHISSKTYQFTDEHNAEEAAINISENGTEIFGKNITINSASNINNGSKKSFWKYGIMADKFGRVDIKEGVINFINGDAVYTGEEGHVVLNNVSIAEKGIQEKSIANDAKNSAFQMSQYGGFILFEKGNVEVIDTHAVSFQGELHYIDFFGSTVVVKGHESYGFHFSGEGEFEGKKESFTKEKIYRFWGESELFGGVPEENLPVRGNVYLYDTKFMVPNSTAIYSNKSGGLIKLFGNSQLSGDLLLKAENGSFVKISADASTLVGGARIDADSSAEFRLRDDSKWILSRPKNKSLQDSDAIGVSSISLIHLSNSSIVFEQSETNIVDGYQTLRVGRGTGEVYKAQGNARLYLNTYLNKGGALQDQKTDRLLIYGDVEGKTVVHVQSVAGSPGGGTGRYENAKGISVIQVSGKAEKDSFELDGDYIALGGLPYQYRLRAYGPGSELGEANISQRLVEGEGDFWDFRLENGIVDSDTTSRKTQDSRPSSHSKQGVKAVVPQVSNYLLLPNSILHTGLMDISNQNKQLEIQRGISNGILSTGANPASFLRGYGGSYRYTSDLSVFEYGYEGDLGYQAVEAGLLLQKIENADSVVSFGVMGSYGKLSLKPLGVTQSQESTFDKWTATAYGSIQCDAGFYVDGLLSYGLFKGDVSTLARGKTATLKGNPLSVSLTGGQTIATRYEGFVFDPQVQVIYQHLQFDKSHDIDGFDIEMGRLNQWVARVGGRLSKSLSMPEKRGNISLYGKLHLAHSFGEKKSVRFKDVFHLGAFGSSLEAGFGFNAQFTQKFALNADLAYQHKLAKGGFSGISFSGGVRYRF</sequence>
<dbReference type="InterPro" id="IPR012332">
    <property type="entry name" value="Autotransporter_pectin_lyase_C"/>
</dbReference>
<dbReference type="PATRIC" id="fig|1094552.3.peg.1655"/>
<feature type="region of interest" description="Disordered" evidence="1">
    <location>
        <begin position="560"/>
        <end position="580"/>
    </location>
</feature>
<evidence type="ECO:0000313" key="4">
    <source>
        <dbReference type="Proteomes" id="UP000008748"/>
    </source>
</evidence>
<dbReference type="InterPro" id="IPR043990">
    <property type="entry name" value="AC_1"/>
</dbReference>
<dbReference type="InterPro" id="IPR011050">
    <property type="entry name" value="Pectin_lyase_fold/virulence"/>
</dbReference>
<protein>
    <submittedName>
        <fullName evidence="3">Outer membrane autotransporter barrel domain-containing protein</fullName>
    </submittedName>
</protein>
<dbReference type="AlphaFoldDB" id="J0PPE7"/>
<dbReference type="SUPFAM" id="SSF51126">
    <property type="entry name" value="Pectin lyase-like"/>
    <property type="match status" value="1"/>
</dbReference>
<dbReference type="Pfam" id="PF18883">
    <property type="entry name" value="AC_1"/>
    <property type="match status" value="1"/>
</dbReference>
<comment type="caution">
    <text evidence="3">The sequence shown here is derived from an EMBL/GenBank/DDBJ whole genome shotgun (WGS) entry which is preliminary data.</text>
</comment>
<feature type="domain" description="Autotransporter" evidence="2">
    <location>
        <begin position="624"/>
        <end position="901"/>
    </location>
</feature>
<reference evidence="3 4" key="1">
    <citation type="submission" date="2012-03" db="EMBL/GenBank/DDBJ databases">
        <title>The Genome Sequence of Bartonella birtlesii LL-WM9.</title>
        <authorList>
            <consortium name="The Broad Institute Genome Sequencing Platform"/>
            <consortium name="The Broad Institute Genome Sequencing Center for Infectious Disease"/>
            <person name="Feldgarden M."/>
            <person name="Kirby J."/>
            <person name="Kosoy M."/>
            <person name="Birtles R."/>
            <person name="Probert W.S."/>
            <person name="Chiaraviglio L."/>
            <person name="Young S.K."/>
            <person name="Zeng Q."/>
            <person name="Gargeya S."/>
            <person name="Fitzgerald M."/>
            <person name="Haas B."/>
            <person name="Abouelleil A."/>
            <person name="Alvarado L."/>
            <person name="Arachchi H.M."/>
            <person name="Berlin A."/>
            <person name="Chapman S.B."/>
            <person name="Gearin G."/>
            <person name="Goldberg J."/>
            <person name="Griggs A."/>
            <person name="Gujja S."/>
            <person name="Hansen M."/>
            <person name="Heiman D."/>
            <person name="Howarth C."/>
            <person name="Larimer J."/>
            <person name="Lui A."/>
            <person name="MacDonald P.J.P."/>
            <person name="McCowen C."/>
            <person name="Montmayeur A."/>
            <person name="Murphy C."/>
            <person name="Neiman D."/>
            <person name="Pearson M."/>
            <person name="Priest M."/>
            <person name="Roberts A."/>
            <person name="Saif S."/>
            <person name="Shea T."/>
            <person name="Sisk P."/>
            <person name="Stolte C."/>
            <person name="Sykes S."/>
            <person name="Wortman J."/>
            <person name="Nusbaum C."/>
            <person name="Birren B."/>
        </authorList>
    </citation>
    <scope>NUCLEOTIDE SEQUENCE [LARGE SCALE GENOMIC DNA]</scope>
    <source>
        <strain evidence="3 4">LL-WM9</strain>
    </source>
</reference>
<dbReference type="PROSITE" id="PS51208">
    <property type="entry name" value="AUTOTRANSPORTER"/>
    <property type="match status" value="1"/>
</dbReference>
<evidence type="ECO:0000256" key="1">
    <source>
        <dbReference type="SAM" id="MobiDB-lite"/>
    </source>
</evidence>
<dbReference type="InterPro" id="IPR006315">
    <property type="entry name" value="OM_autotransptr_brl_dom"/>
</dbReference>
<proteinExistence type="predicted"/>
<dbReference type="Proteomes" id="UP000008748">
    <property type="component" value="Unassembled WGS sequence"/>
</dbReference>
<dbReference type="Pfam" id="PF03797">
    <property type="entry name" value="Autotransporter"/>
    <property type="match status" value="1"/>
</dbReference>
<dbReference type="GO" id="GO:0019867">
    <property type="term" value="C:outer membrane"/>
    <property type="evidence" value="ECO:0007669"/>
    <property type="project" value="InterPro"/>
</dbReference>
<keyword evidence="4" id="KW-1185">Reference proteome</keyword>
<dbReference type="HOGENOM" id="CLU_007596_2_0_5"/>
<dbReference type="SUPFAM" id="SSF103515">
    <property type="entry name" value="Autotransporter"/>
    <property type="match status" value="1"/>
</dbReference>
<dbReference type="InterPro" id="IPR036709">
    <property type="entry name" value="Autotransporte_beta_dom_sf"/>
</dbReference>
<accession>J0PPE7</accession>
<dbReference type="Gene3D" id="2.160.20.20">
    <property type="match status" value="1"/>
</dbReference>
<gene>
    <name evidence="3" type="ORF">ME7_01484</name>
</gene>